<protein>
    <recommendedName>
        <fullName evidence="3">Rod shape-determining protein MreD</fullName>
    </recommendedName>
</protein>
<keyword evidence="1" id="KW-0812">Transmembrane</keyword>
<evidence type="ECO:0000313" key="2">
    <source>
        <dbReference type="EMBL" id="KKO02490.1"/>
    </source>
</evidence>
<gene>
    <name evidence="2" type="ORF">LCGC14_0104450</name>
</gene>
<comment type="caution">
    <text evidence="2">The sequence shown here is derived from an EMBL/GenBank/DDBJ whole genome shotgun (WGS) entry which is preliminary data.</text>
</comment>
<organism evidence="2">
    <name type="scientific">marine sediment metagenome</name>
    <dbReference type="NCBI Taxonomy" id="412755"/>
    <lineage>
        <taxon>unclassified sequences</taxon>
        <taxon>metagenomes</taxon>
        <taxon>ecological metagenomes</taxon>
    </lineage>
</organism>
<dbReference type="AlphaFoldDB" id="A0A0F9VEN1"/>
<keyword evidence="1" id="KW-1133">Transmembrane helix</keyword>
<reference evidence="2" key="1">
    <citation type="journal article" date="2015" name="Nature">
        <title>Complex archaea that bridge the gap between prokaryotes and eukaryotes.</title>
        <authorList>
            <person name="Spang A."/>
            <person name="Saw J.H."/>
            <person name="Jorgensen S.L."/>
            <person name="Zaremba-Niedzwiedzka K."/>
            <person name="Martijn J."/>
            <person name="Lind A.E."/>
            <person name="van Eijk R."/>
            <person name="Schleper C."/>
            <person name="Guy L."/>
            <person name="Ettema T.J."/>
        </authorList>
    </citation>
    <scope>NUCLEOTIDE SEQUENCE</scope>
</reference>
<keyword evidence="1" id="KW-0472">Membrane</keyword>
<dbReference type="EMBL" id="LAZR01000030">
    <property type="protein sequence ID" value="KKO02490.1"/>
    <property type="molecule type" value="Genomic_DNA"/>
</dbReference>
<accession>A0A0F9VEN1</accession>
<name>A0A0F9VEN1_9ZZZZ</name>
<proteinExistence type="predicted"/>
<feature type="transmembrane region" description="Helical" evidence="1">
    <location>
        <begin position="141"/>
        <end position="164"/>
    </location>
</feature>
<sequence length="211" mass="23314">MMDDLSTLRLWLMRAAFLLLALVLLFFHLLPLDTQPIALFAPDLSPPLATIDPAEARLRALLDQGSDRIWIAPDLLIAFALAWSVRRPDYVPAVLLAVAFLMTDLLLQRPPGLWALLALLACENMKTRGRTLRDSTFGAEWLAVSLWLIGILILNRIVLSLLLVPPPQWSLSLLELGMTILTYPAVVFVTHALMGVRKSAPGDLDSMGGRS</sequence>
<evidence type="ECO:0000256" key="1">
    <source>
        <dbReference type="SAM" id="Phobius"/>
    </source>
</evidence>
<feature type="transmembrane region" description="Helical" evidence="1">
    <location>
        <begin position="176"/>
        <end position="196"/>
    </location>
</feature>
<evidence type="ECO:0008006" key="3">
    <source>
        <dbReference type="Google" id="ProtNLM"/>
    </source>
</evidence>